<dbReference type="PROSITE" id="PS50863">
    <property type="entry name" value="B3"/>
    <property type="match status" value="3"/>
</dbReference>
<evidence type="ECO:0000256" key="5">
    <source>
        <dbReference type="ARBA" id="ARBA00023242"/>
    </source>
</evidence>
<evidence type="ECO:0000256" key="6">
    <source>
        <dbReference type="SAM" id="MobiDB-lite"/>
    </source>
</evidence>
<feature type="domain" description="TF-B3" evidence="7">
    <location>
        <begin position="225"/>
        <end position="322"/>
    </location>
</feature>
<keyword evidence="2" id="KW-0805">Transcription regulation</keyword>
<comment type="subcellular location">
    <subcellularLocation>
        <location evidence="1">Nucleus</location>
    </subcellularLocation>
</comment>
<dbReference type="Gene3D" id="2.40.330.10">
    <property type="entry name" value="DNA-binding pseudobarrel domain"/>
    <property type="match status" value="3"/>
</dbReference>
<reference evidence="9" key="2">
    <citation type="submission" date="2025-08" db="UniProtKB">
        <authorList>
            <consortium name="RefSeq"/>
        </authorList>
    </citation>
    <scope>IDENTIFICATION</scope>
    <source>
        <tissue evidence="9">Young leaves</tissue>
    </source>
</reference>
<accession>A0A8B8M805</accession>
<dbReference type="SMART" id="SM01019">
    <property type="entry name" value="B3"/>
    <property type="match status" value="3"/>
</dbReference>
<dbReference type="AlphaFoldDB" id="A0A8B8M805"/>
<evidence type="ECO:0000313" key="8">
    <source>
        <dbReference type="Proteomes" id="UP000694853"/>
    </source>
</evidence>
<dbReference type="InterPro" id="IPR015300">
    <property type="entry name" value="DNA-bd_pseudobarrel_sf"/>
</dbReference>
<evidence type="ECO:0000313" key="9">
    <source>
        <dbReference type="RefSeq" id="XP_027364811.1"/>
    </source>
</evidence>
<dbReference type="KEGG" id="aprc:113871918"/>
<dbReference type="GeneID" id="113871918"/>
<dbReference type="GO" id="GO:0005634">
    <property type="term" value="C:nucleus"/>
    <property type="evidence" value="ECO:0007669"/>
    <property type="project" value="UniProtKB-SubCell"/>
</dbReference>
<keyword evidence="4" id="KW-0804">Transcription</keyword>
<evidence type="ECO:0000256" key="2">
    <source>
        <dbReference type="ARBA" id="ARBA00023015"/>
    </source>
</evidence>
<evidence type="ECO:0000259" key="7">
    <source>
        <dbReference type="PROSITE" id="PS50863"/>
    </source>
</evidence>
<feature type="region of interest" description="Disordered" evidence="6">
    <location>
        <begin position="146"/>
        <end position="183"/>
    </location>
</feature>
<dbReference type="RefSeq" id="XP_027364811.1">
    <property type="nucleotide sequence ID" value="XM_027509010.1"/>
</dbReference>
<dbReference type="SUPFAM" id="SSF101936">
    <property type="entry name" value="DNA-binding pseudobarrel domain"/>
    <property type="match status" value="3"/>
</dbReference>
<dbReference type="Pfam" id="PF02362">
    <property type="entry name" value="B3"/>
    <property type="match status" value="3"/>
</dbReference>
<evidence type="ECO:0000256" key="1">
    <source>
        <dbReference type="ARBA" id="ARBA00004123"/>
    </source>
</evidence>
<dbReference type="OrthoDB" id="1431437at2759"/>
<proteinExistence type="predicted"/>
<dbReference type="CDD" id="cd10017">
    <property type="entry name" value="B3_DNA"/>
    <property type="match status" value="3"/>
</dbReference>
<keyword evidence="8" id="KW-1185">Reference proteome</keyword>
<dbReference type="InterPro" id="IPR003340">
    <property type="entry name" value="B3_DNA-bd"/>
</dbReference>
<reference evidence="8" key="1">
    <citation type="journal article" date="2019" name="Toxins">
        <title>Detection of Abrin-Like and Prepropulchellin-Like Toxin Genes and Transcripts Using Whole Genome Sequencing and Full-Length Transcript Sequencing of Abrus precatorius.</title>
        <authorList>
            <person name="Hovde B.T."/>
            <person name="Daligault H.E."/>
            <person name="Hanschen E.R."/>
            <person name="Kunde Y.A."/>
            <person name="Johnson M.B."/>
            <person name="Starkenburg S.R."/>
            <person name="Johnson S.L."/>
        </authorList>
    </citation>
    <scope>NUCLEOTIDE SEQUENCE [LARGE SCALE GENOMIC DNA]</scope>
</reference>
<feature type="domain" description="TF-B3" evidence="7">
    <location>
        <begin position="9"/>
        <end position="102"/>
    </location>
</feature>
<feature type="domain" description="TF-B3" evidence="7">
    <location>
        <begin position="381"/>
        <end position="477"/>
    </location>
</feature>
<dbReference type="PANTHER" id="PTHR31920">
    <property type="entry name" value="B3 DOMAIN-CONTAINING"/>
    <property type="match status" value="1"/>
</dbReference>
<name>A0A8B8M805_ABRPR</name>
<evidence type="ECO:0000256" key="3">
    <source>
        <dbReference type="ARBA" id="ARBA00023125"/>
    </source>
</evidence>
<keyword evidence="3" id="KW-0238">DNA-binding</keyword>
<organism evidence="8 9">
    <name type="scientific">Abrus precatorius</name>
    <name type="common">Indian licorice</name>
    <name type="synonym">Glycine abrus</name>
    <dbReference type="NCBI Taxonomy" id="3816"/>
    <lineage>
        <taxon>Eukaryota</taxon>
        <taxon>Viridiplantae</taxon>
        <taxon>Streptophyta</taxon>
        <taxon>Embryophyta</taxon>
        <taxon>Tracheophyta</taxon>
        <taxon>Spermatophyta</taxon>
        <taxon>Magnoliopsida</taxon>
        <taxon>eudicotyledons</taxon>
        <taxon>Gunneridae</taxon>
        <taxon>Pentapetalae</taxon>
        <taxon>rosids</taxon>
        <taxon>fabids</taxon>
        <taxon>Fabales</taxon>
        <taxon>Fabaceae</taxon>
        <taxon>Papilionoideae</taxon>
        <taxon>50 kb inversion clade</taxon>
        <taxon>NPAAA clade</taxon>
        <taxon>indigoferoid/millettioid clade</taxon>
        <taxon>Abreae</taxon>
        <taxon>Abrus</taxon>
    </lineage>
</organism>
<protein>
    <submittedName>
        <fullName evidence="9">B3 domain-containing transcription factor VRN1-like</fullName>
    </submittedName>
</protein>
<keyword evidence="5" id="KW-0539">Nucleus</keyword>
<dbReference type="GO" id="GO:0003677">
    <property type="term" value="F:DNA binding"/>
    <property type="evidence" value="ECO:0007669"/>
    <property type="project" value="UniProtKB-KW"/>
</dbReference>
<evidence type="ECO:0000256" key="4">
    <source>
        <dbReference type="ARBA" id="ARBA00023163"/>
    </source>
</evidence>
<gene>
    <name evidence="9" type="primary">LOC113871918</name>
</gene>
<dbReference type="Proteomes" id="UP000694853">
    <property type="component" value="Unplaced"/>
</dbReference>
<dbReference type="InterPro" id="IPR050655">
    <property type="entry name" value="Plant_B3_domain"/>
</dbReference>
<sequence length="478" mass="55712">MSSHGNDIHFYKKIEEDNLRNGHMRIPRSFVNKCWEEISNPIVLLLPNGAKWEVKWKRPDVDVWLSNDWKKFSEFYALDENHLLVFRYVGKSRFHVVILDQSALEIKYPLLEEATFDDEKGDNSSRHNKRQKSPLAFSSFTKKIKTNPTKEPQCYHSQDVETKHAQSRMNSRPKNKGGDVGGRRYIYANRSSSKFKAPQREESLEDTDGSSAWERANAFHSENPFFIREMHPSYVQKYFLVIPGHFIKSSQPEGDDSVTLCVSEERSWGVKFKTNRNNEQVMFTTGWMNFVKDNNLKIGDVCVFEETMSVGISFRVVIFRDREESSPPLLQAHGDGAKQRKRTRFQNSFTKRGCEGIPREDSRANVIDDSEFPTCNNKMWENQLALTIKSTQMKYMYIPVNFIRKLAIDNVNEVTLQVGKRSWLVKLKYYPMHNYGRFSLGWSSFVRECHLKAGDVCFFELIDKRKNVLKVKISGCID</sequence>
<dbReference type="PANTHER" id="PTHR31920:SF108">
    <property type="entry name" value="B3 DOMAIN-CONTAINING TRANSCRIPTION FACTOR VRN1-LIKE"/>
    <property type="match status" value="1"/>
</dbReference>